<keyword evidence="3" id="KW-1185">Reference proteome</keyword>
<dbReference type="GeneID" id="94831745"/>
<dbReference type="VEuPathDB" id="TrichDB:TRFO_13108"/>
<dbReference type="OrthoDB" id="10666121at2759"/>
<evidence type="ECO:0000313" key="2">
    <source>
        <dbReference type="EMBL" id="OHT16527.1"/>
    </source>
</evidence>
<feature type="signal peptide" evidence="1">
    <location>
        <begin position="1"/>
        <end position="15"/>
    </location>
</feature>
<evidence type="ECO:0000313" key="3">
    <source>
        <dbReference type="Proteomes" id="UP000179807"/>
    </source>
</evidence>
<protein>
    <submittedName>
        <fullName evidence="2">Uncharacterized protein</fullName>
    </submittedName>
</protein>
<dbReference type="Proteomes" id="UP000179807">
    <property type="component" value="Unassembled WGS sequence"/>
</dbReference>
<dbReference type="GO" id="GO:0016020">
    <property type="term" value="C:membrane"/>
    <property type="evidence" value="ECO:0007669"/>
    <property type="project" value="TreeGrafter"/>
</dbReference>
<dbReference type="AlphaFoldDB" id="A0A1J4KZ49"/>
<dbReference type="InterPro" id="IPR039877">
    <property type="entry name" value="TMEM131-like"/>
</dbReference>
<gene>
    <name evidence="2" type="ORF">TRFO_13108</name>
</gene>
<organism evidence="2 3">
    <name type="scientific">Tritrichomonas foetus</name>
    <dbReference type="NCBI Taxonomy" id="1144522"/>
    <lineage>
        <taxon>Eukaryota</taxon>
        <taxon>Metamonada</taxon>
        <taxon>Parabasalia</taxon>
        <taxon>Tritrichomonadida</taxon>
        <taxon>Tritrichomonadidae</taxon>
        <taxon>Tritrichomonas</taxon>
    </lineage>
</organism>
<keyword evidence="1" id="KW-0732">Signal</keyword>
<reference evidence="2" key="1">
    <citation type="submission" date="2016-10" db="EMBL/GenBank/DDBJ databases">
        <authorList>
            <person name="Benchimol M."/>
            <person name="Almeida L.G."/>
            <person name="Vasconcelos A.T."/>
            <person name="Perreira-Neves A."/>
            <person name="Rosa I.A."/>
            <person name="Tasca T."/>
            <person name="Bogo M.R."/>
            <person name="de Souza W."/>
        </authorList>
    </citation>
    <scope>NUCLEOTIDE SEQUENCE [LARGE SCALE GENOMIC DNA]</scope>
    <source>
        <strain evidence="2">K</strain>
    </source>
</reference>
<dbReference type="RefSeq" id="XP_068369663.1">
    <property type="nucleotide sequence ID" value="XM_068497041.1"/>
</dbReference>
<dbReference type="PANTHER" id="PTHR22050">
    <property type="entry name" value="RW1 PROTEIN HOMOLOG"/>
    <property type="match status" value="1"/>
</dbReference>
<dbReference type="EMBL" id="MLAK01000100">
    <property type="protein sequence ID" value="OHT16527.1"/>
    <property type="molecule type" value="Genomic_DNA"/>
</dbReference>
<comment type="caution">
    <text evidence="2">The sequence shown here is derived from an EMBL/GenBank/DDBJ whole genome shotgun (WGS) entry which is preliminary data.</text>
</comment>
<name>A0A1J4KZ49_9EUKA</name>
<evidence type="ECO:0000256" key="1">
    <source>
        <dbReference type="SAM" id="SignalP"/>
    </source>
</evidence>
<proteinExistence type="predicted"/>
<sequence length="1065" mass="120996">MFFLFLSGFVSGILQLSDVQLCLQTYFVDYLGRSEVQYRLGVLGQPFNQDAYNNTSIISYKSKHRIHISSPFWAQYINRKYHYMQMPKVNFNYHSFASIYPPTLYVASINLLSMRSIKINITNILPNTSFTVNGISTTSRVVFLDNIDHKILGPNETVSFTLYFCPTELGYGTAVILIRTSLGVIPYSVCYKAVTSKLDFLVADLFHQSTFLAMNLSVKIPQQIIGRHLSVLYDVTLFNQSKSILNERFLQLSPMNLKSGNYVTFVHMLTPEHTKTIPLFISASNKYLLPIYPVILIGMLTSPNEFIEEEIIIANPTPFNFNVIMISLARDSPINTHVECHTQPLICGMYGKTVIGKITIFGSRQGEIDTTLTIHYESMDGFKAIQTLDIPIKGCVEYGKLEPSEQQIEHMQTEANFHKIYFTNHFNVPVAILSAQTDSLIVQVVNFLPILVMPGEKSSEITIIFQKNEILTQNSVYETVLIVDTNATNHHIPIKWYDGQIGISDDVNSESINQCTQTNVTKSLGKVLVGSTTNFTLYIKNPNPVPFHMRDFNATTGIIVNGYWQGNTSSLLRDHKIDPFSIEDINLYITFNHLKQTTARNDTITIGTGDSSVQIIILWTPIFGSFIVRSTLPRNLRFGKFYNAEININSTYSVSMKLRNITTPIAPININYLTPFLRPGVVTYCGNFSFMLDTSIFSKNKIHRLFNNDLEWSSHRKLWDEYWQKGISYDVPIILHFKSKMFYKINLPVIIEHHHFNDIVFEGGVIMLQHVSSYIANYTNTLDCTVEFAIGTSPNRTIIVAKPKEEVQFPFFIIPERSSQTFFRVPVTNNATPPFFIHVHAKVEIPNLAFIGIDDKNLKSLDFESFNDFRHQTWKKTIVLKNNGALNVSLGKFETTSKLFSVSTNCLKTLNAGESCSADISVILMYLKNHTETSELKIIYSEFWELRCPLKVHLGEKALSGLRRVQKINTIVITLLALIVPMKEIIEHIQKSINLKNDIKYRINNLDAECEVLSMSKKLSVGTQAIFQKVDIGGGSWVPTHTEARIKLTNQADRELENILNTLCT</sequence>
<dbReference type="PANTHER" id="PTHR22050:SF0">
    <property type="entry name" value="TRANSMEMBRANE PROTEIN 131 HOMOLOG"/>
    <property type="match status" value="1"/>
</dbReference>
<accession>A0A1J4KZ49</accession>
<feature type="chain" id="PRO_5013198841" evidence="1">
    <location>
        <begin position="16"/>
        <end position="1065"/>
    </location>
</feature>